<dbReference type="PANTHER" id="PTHR11918">
    <property type="entry name" value="RADICAL SAM PROTEINS"/>
    <property type="match status" value="1"/>
</dbReference>
<proteinExistence type="predicted"/>
<dbReference type="PANTHER" id="PTHR11918:SF45">
    <property type="entry name" value="THREONYLCARBAMOYLADENOSINE TRNA METHYLTHIOTRANSFERASE"/>
    <property type="match status" value="1"/>
</dbReference>
<keyword evidence="7" id="KW-0479">Metal-binding</keyword>
<organism evidence="12">
    <name type="scientific">gut metagenome</name>
    <dbReference type="NCBI Taxonomy" id="749906"/>
    <lineage>
        <taxon>unclassified sequences</taxon>
        <taxon>metagenomes</taxon>
        <taxon>organismal metagenomes</taxon>
    </lineage>
</organism>
<dbReference type="GO" id="GO:0035598">
    <property type="term" value="F:tRNA (N(6)-L-threonylcarbamoyladenosine(37)-C(2))-methylthiotransferase activity"/>
    <property type="evidence" value="ECO:0007669"/>
    <property type="project" value="TreeGrafter"/>
</dbReference>
<keyword evidence="2" id="KW-0004">4Fe-4S</keyword>
<dbReference type="InterPro" id="IPR006467">
    <property type="entry name" value="MiaB-like_bact"/>
</dbReference>
<dbReference type="SMART" id="SM00729">
    <property type="entry name" value="Elp3"/>
    <property type="match status" value="1"/>
</dbReference>
<dbReference type="NCBIfam" id="TIGR00089">
    <property type="entry name" value="MiaB/RimO family radical SAM methylthiotransferase"/>
    <property type="match status" value="1"/>
</dbReference>
<evidence type="ECO:0000256" key="1">
    <source>
        <dbReference type="ARBA" id="ARBA00001966"/>
    </source>
</evidence>
<keyword evidence="3" id="KW-0963">Cytoplasm</keyword>
<name>J9GJT8_9ZZZZ</name>
<dbReference type="Gene3D" id="3.40.50.12160">
    <property type="entry name" value="Methylthiotransferase, N-terminal domain"/>
    <property type="match status" value="1"/>
</dbReference>
<dbReference type="GO" id="GO:0046872">
    <property type="term" value="F:metal ion binding"/>
    <property type="evidence" value="ECO:0007669"/>
    <property type="project" value="UniProtKB-KW"/>
</dbReference>
<keyword evidence="5" id="KW-0949">S-adenosyl-L-methionine</keyword>
<keyword evidence="8" id="KW-0408">Iron</keyword>
<feature type="domain" description="MTTase N-terminal" evidence="10">
    <location>
        <begin position="18"/>
        <end position="130"/>
    </location>
</feature>
<dbReference type="SUPFAM" id="SSF102114">
    <property type="entry name" value="Radical SAM enzymes"/>
    <property type="match status" value="1"/>
</dbReference>
<dbReference type="CDD" id="cd01335">
    <property type="entry name" value="Radical_SAM"/>
    <property type="match status" value="1"/>
</dbReference>
<dbReference type="SFLD" id="SFLDG01082">
    <property type="entry name" value="B12-binding_domain_containing"/>
    <property type="match status" value="1"/>
</dbReference>
<evidence type="ECO:0000259" key="11">
    <source>
        <dbReference type="PROSITE" id="PS51918"/>
    </source>
</evidence>
<protein>
    <submittedName>
        <fullName evidence="12">tRNA methylthiotransferase YqeV</fullName>
    </submittedName>
</protein>
<dbReference type="InterPro" id="IPR007197">
    <property type="entry name" value="rSAM"/>
</dbReference>
<dbReference type="InterPro" id="IPR005839">
    <property type="entry name" value="Methylthiotransferase"/>
</dbReference>
<dbReference type="InterPro" id="IPR038135">
    <property type="entry name" value="Methylthiotransferase_N_sf"/>
</dbReference>
<evidence type="ECO:0000256" key="5">
    <source>
        <dbReference type="ARBA" id="ARBA00022691"/>
    </source>
</evidence>
<evidence type="ECO:0000256" key="8">
    <source>
        <dbReference type="ARBA" id="ARBA00023004"/>
    </source>
</evidence>
<dbReference type="EMBL" id="AMCI01002588">
    <property type="protein sequence ID" value="EJX02323.1"/>
    <property type="molecule type" value="Genomic_DNA"/>
</dbReference>
<dbReference type="PROSITE" id="PS51449">
    <property type="entry name" value="MTTASE_N"/>
    <property type="match status" value="1"/>
</dbReference>
<evidence type="ECO:0000256" key="6">
    <source>
        <dbReference type="ARBA" id="ARBA00022694"/>
    </source>
</evidence>
<dbReference type="SFLD" id="SFLDG01061">
    <property type="entry name" value="methylthiotransferase"/>
    <property type="match status" value="1"/>
</dbReference>
<keyword evidence="6" id="KW-0819">tRNA processing</keyword>
<evidence type="ECO:0000256" key="4">
    <source>
        <dbReference type="ARBA" id="ARBA00022679"/>
    </source>
</evidence>
<dbReference type="GO" id="GO:0051539">
    <property type="term" value="F:4 iron, 4 sulfur cluster binding"/>
    <property type="evidence" value="ECO:0007669"/>
    <property type="project" value="UniProtKB-KW"/>
</dbReference>
<dbReference type="FunFam" id="3.40.50.12160:FF:000004">
    <property type="entry name" value="Threonylcarbamoyladenosine tRNA methylthiotransferase MtaB"/>
    <property type="match status" value="1"/>
</dbReference>
<dbReference type="InterPro" id="IPR013848">
    <property type="entry name" value="Methylthiotransferase_N"/>
</dbReference>
<dbReference type="NCBIfam" id="TIGR01579">
    <property type="entry name" value="MiaB-like-C"/>
    <property type="match status" value="1"/>
</dbReference>
<dbReference type="PROSITE" id="PS51918">
    <property type="entry name" value="RADICAL_SAM"/>
    <property type="match status" value="1"/>
</dbReference>
<evidence type="ECO:0000256" key="3">
    <source>
        <dbReference type="ARBA" id="ARBA00022490"/>
    </source>
</evidence>
<feature type="domain" description="Radical SAM core" evidence="11">
    <location>
        <begin position="161"/>
        <end position="389"/>
    </location>
</feature>
<keyword evidence="9" id="KW-0411">Iron-sulfur</keyword>
<evidence type="ECO:0000256" key="9">
    <source>
        <dbReference type="ARBA" id="ARBA00023014"/>
    </source>
</evidence>
<accession>J9GJT8</accession>
<reference evidence="12" key="1">
    <citation type="journal article" date="2012" name="PLoS ONE">
        <title>Gene sets for utilization of primary and secondary nutrition supplies in the distal gut of endangered iberian lynx.</title>
        <authorList>
            <person name="Alcaide M."/>
            <person name="Messina E."/>
            <person name="Richter M."/>
            <person name="Bargiela R."/>
            <person name="Peplies J."/>
            <person name="Huws S.A."/>
            <person name="Newbold C.J."/>
            <person name="Golyshin P.N."/>
            <person name="Simon M.A."/>
            <person name="Lopez G."/>
            <person name="Yakimov M.M."/>
            <person name="Ferrer M."/>
        </authorList>
    </citation>
    <scope>NUCLEOTIDE SEQUENCE</scope>
</reference>
<dbReference type="Gene3D" id="3.80.30.20">
    <property type="entry name" value="tm_1862 like domain"/>
    <property type="match status" value="1"/>
</dbReference>
<dbReference type="Pfam" id="PF00919">
    <property type="entry name" value="UPF0004"/>
    <property type="match status" value="1"/>
</dbReference>
<evidence type="ECO:0000259" key="10">
    <source>
        <dbReference type="PROSITE" id="PS51449"/>
    </source>
</evidence>
<dbReference type="SFLD" id="SFLDS00029">
    <property type="entry name" value="Radical_SAM"/>
    <property type="match status" value="1"/>
</dbReference>
<dbReference type="InterPro" id="IPR023404">
    <property type="entry name" value="rSAM_horseshoe"/>
</dbReference>
<keyword evidence="4 12" id="KW-0808">Transferase</keyword>
<dbReference type="AlphaFoldDB" id="J9GJT8"/>
<dbReference type="PROSITE" id="PS01278">
    <property type="entry name" value="MTTASE_RADICAL"/>
    <property type="match status" value="1"/>
</dbReference>
<gene>
    <name evidence="12" type="ORF">EVA_09566</name>
</gene>
<dbReference type="Pfam" id="PF04055">
    <property type="entry name" value="Radical_SAM"/>
    <property type="match status" value="1"/>
</dbReference>
<dbReference type="FunFam" id="3.80.30.20:FF:000006">
    <property type="entry name" value="MiaB-like tRNA modifying enzyme"/>
    <property type="match status" value="1"/>
</dbReference>
<dbReference type="InterPro" id="IPR006638">
    <property type="entry name" value="Elp3/MiaA/NifB-like_rSAM"/>
</dbReference>
<comment type="cofactor">
    <cofactor evidence="1">
        <name>[4Fe-4S] cluster</name>
        <dbReference type="ChEBI" id="CHEBI:49883"/>
    </cofactor>
</comment>
<sequence length="457" mass="51585">MHYLCSLKFNDMSVLQDKKAAYHTLGCKLNFAETSSLRDRLESLGVKTIEKGEQADICIVNTCSVTDVADHKCRQAIHRFTREHPGAFVAVIGCYAQLKTEEIAQFEGVDVVLGMEQKGEVIRYIEEGLKRKEQLAMGEACHKAVSVATRDIRTFVPSCSRGDRTRYFLKVQDGCNYYCTYCTIPIARGRSRNASIADLVKQVEEVAQAGGKEIVLTGVNTGDFGRSTGENFLDLIRALDQVKGIERYRISSIEPNLLTDEIIQFCAHSRAFMPHFHIPLQAGSDAVLKLMHRHYDTALFAEKIQRIREAMPDAFIGVDVIVGMRGETDELFEQSIEFIRSLDISQLHVFSYSERPGTKALEIPYVVSPQTKHERSRRLMELSEEKRKAHYARFIGSTRPVLWEHAREGALMNGFTDNYIRVQQHSEQAVEDNAIEPVKLGQFTANGESLQAEGMNH</sequence>
<evidence type="ECO:0000256" key="7">
    <source>
        <dbReference type="ARBA" id="ARBA00022723"/>
    </source>
</evidence>
<dbReference type="InterPro" id="IPR058240">
    <property type="entry name" value="rSAM_sf"/>
</dbReference>
<evidence type="ECO:0000256" key="2">
    <source>
        <dbReference type="ARBA" id="ARBA00022485"/>
    </source>
</evidence>
<evidence type="ECO:0000313" key="12">
    <source>
        <dbReference type="EMBL" id="EJX02323.1"/>
    </source>
</evidence>
<comment type="caution">
    <text evidence="12">The sequence shown here is derived from an EMBL/GenBank/DDBJ whole genome shotgun (WGS) entry which is preliminary data.</text>
</comment>
<dbReference type="InterPro" id="IPR020612">
    <property type="entry name" value="Methylthiotransferase_CS"/>
</dbReference>